<organism evidence="11 12">
    <name type="scientific">Trichonephila inaurata madagascariensis</name>
    <dbReference type="NCBI Taxonomy" id="2747483"/>
    <lineage>
        <taxon>Eukaryota</taxon>
        <taxon>Metazoa</taxon>
        <taxon>Ecdysozoa</taxon>
        <taxon>Arthropoda</taxon>
        <taxon>Chelicerata</taxon>
        <taxon>Arachnida</taxon>
        <taxon>Araneae</taxon>
        <taxon>Araneomorphae</taxon>
        <taxon>Entelegynae</taxon>
        <taxon>Araneoidea</taxon>
        <taxon>Nephilidae</taxon>
        <taxon>Trichonephila</taxon>
        <taxon>Trichonephila inaurata</taxon>
    </lineage>
</organism>
<reference evidence="11" key="1">
    <citation type="submission" date="2020-08" db="EMBL/GenBank/DDBJ databases">
        <title>Multicomponent nature underlies the extraordinary mechanical properties of spider dragline silk.</title>
        <authorList>
            <person name="Kono N."/>
            <person name="Nakamura H."/>
            <person name="Mori M."/>
            <person name="Yoshida Y."/>
            <person name="Ohtoshi R."/>
            <person name="Malay A.D."/>
            <person name="Moran D.A.P."/>
            <person name="Tomita M."/>
            <person name="Numata K."/>
            <person name="Arakawa K."/>
        </authorList>
    </citation>
    <scope>NUCLEOTIDE SEQUENCE</scope>
</reference>
<protein>
    <recommendedName>
        <fullName evidence="10">C2H2-type domain-containing protein</fullName>
    </recommendedName>
</protein>
<feature type="domain" description="C2H2-type" evidence="10">
    <location>
        <begin position="40"/>
        <end position="67"/>
    </location>
</feature>
<proteinExistence type="predicted"/>
<dbReference type="Pfam" id="PF12171">
    <property type="entry name" value="zf-C2H2_jaz"/>
    <property type="match status" value="1"/>
</dbReference>
<keyword evidence="2" id="KW-0479">Metal-binding</keyword>
<dbReference type="SUPFAM" id="SSF57667">
    <property type="entry name" value="beta-beta-alpha zinc fingers"/>
    <property type="match status" value="3"/>
</dbReference>
<dbReference type="InterPro" id="IPR022755">
    <property type="entry name" value="Znf_C2H2_jaz"/>
</dbReference>
<keyword evidence="7" id="KW-0804">Transcription</keyword>
<dbReference type="InterPro" id="IPR036236">
    <property type="entry name" value="Znf_C2H2_sf"/>
</dbReference>
<evidence type="ECO:0000256" key="9">
    <source>
        <dbReference type="PROSITE-ProRule" id="PRU00042"/>
    </source>
</evidence>
<sequence>MTAERPGEDTKYVCDTCHRTFQFRRHYLKHMQVHKDTVFQKCFECAAAFNSYIQYLEHIEIHEQESTLKCLYCSECFKSPEDHRLHENQHTRRNRFICEICNRKFKTERSLQRHLPLHGAEKSNNSEVCNRGLTQKKAEETSTHPNDGKMQFKCHICEKIFRYKCRLKQHQETHSNEKSHSCPVCFVSEHWVRRSDAIIGTCPRLHFHILMKNSGVECWNWRRP</sequence>
<dbReference type="PANTHER" id="PTHR47772:SF4">
    <property type="entry name" value="ZFP64 ZINC FINGER PROTEIN"/>
    <property type="match status" value="1"/>
</dbReference>
<dbReference type="Pfam" id="PF12874">
    <property type="entry name" value="zf-met"/>
    <property type="match status" value="1"/>
</dbReference>
<gene>
    <name evidence="11" type="ORF">TNIN_297641</name>
</gene>
<keyword evidence="4 9" id="KW-0863">Zinc-finger</keyword>
<dbReference type="Pfam" id="PF00096">
    <property type="entry name" value="zf-C2H2"/>
    <property type="match status" value="1"/>
</dbReference>
<evidence type="ECO:0000256" key="8">
    <source>
        <dbReference type="ARBA" id="ARBA00023242"/>
    </source>
</evidence>
<evidence type="ECO:0000256" key="5">
    <source>
        <dbReference type="ARBA" id="ARBA00022833"/>
    </source>
</evidence>
<dbReference type="PANTHER" id="PTHR47772">
    <property type="entry name" value="ZINC FINGER PROTEIN 200"/>
    <property type="match status" value="1"/>
</dbReference>
<evidence type="ECO:0000256" key="3">
    <source>
        <dbReference type="ARBA" id="ARBA00022737"/>
    </source>
</evidence>
<dbReference type="Proteomes" id="UP000886998">
    <property type="component" value="Unassembled WGS sequence"/>
</dbReference>
<feature type="domain" description="C2H2-type" evidence="10">
    <location>
        <begin position="152"/>
        <end position="179"/>
    </location>
</feature>
<keyword evidence="5" id="KW-0862">Zinc</keyword>
<keyword evidence="12" id="KW-1185">Reference proteome</keyword>
<name>A0A8X6WZB7_9ARAC</name>
<accession>A0A8X6WZB7</accession>
<evidence type="ECO:0000259" key="10">
    <source>
        <dbReference type="PROSITE" id="PS50157"/>
    </source>
</evidence>
<dbReference type="GO" id="GO:0008270">
    <property type="term" value="F:zinc ion binding"/>
    <property type="evidence" value="ECO:0007669"/>
    <property type="project" value="UniProtKB-KW"/>
</dbReference>
<comment type="subcellular location">
    <subcellularLocation>
        <location evidence="1">Nucleus</location>
    </subcellularLocation>
</comment>
<dbReference type="EMBL" id="BMAV01003704">
    <property type="protein sequence ID" value="GFY43480.1"/>
    <property type="molecule type" value="Genomic_DNA"/>
</dbReference>
<keyword evidence="3" id="KW-0677">Repeat</keyword>
<dbReference type="InterPro" id="IPR050636">
    <property type="entry name" value="C2H2-ZF_domain-containing"/>
</dbReference>
<feature type="domain" description="C2H2-type" evidence="10">
    <location>
        <begin position="12"/>
        <end position="34"/>
    </location>
</feature>
<dbReference type="Gene3D" id="3.30.160.60">
    <property type="entry name" value="Classic Zinc Finger"/>
    <property type="match status" value="3"/>
</dbReference>
<evidence type="ECO:0000256" key="6">
    <source>
        <dbReference type="ARBA" id="ARBA00023015"/>
    </source>
</evidence>
<evidence type="ECO:0000313" key="11">
    <source>
        <dbReference type="EMBL" id="GFY43480.1"/>
    </source>
</evidence>
<keyword evidence="8" id="KW-0539">Nucleus</keyword>
<evidence type="ECO:0000256" key="1">
    <source>
        <dbReference type="ARBA" id="ARBA00004123"/>
    </source>
</evidence>
<dbReference type="AlphaFoldDB" id="A0A8X6WZB7"/>
<keyword evidence="6" id="KW-0805">Transcription regulation</keyword>
<evidence type="ECO:0000256" key="7">
    <source>
        <dbReference type="ARBA" id="ARBA00023163"/>
    </source>
</evidence>
<dbReference type="SMART" id="SM00355">
    <property type="entry name" value="ZnF_C2H2"/>
    <property type="match status" value="5"/>
</dbReference>
<dbReference type="GO" id="GO:0005634">
    <property type="term" value="C:nucleus"/>
    <property type="evidence" value="ECO:0007669"/>
    <property type="project" value="UniProtKB-SubCell"/>
</dbReference>
<dbReference type="InterPro" id="IPR013087">
    <property type="entry name" value="Znf_C2H2_type"/>
</dbReference>
<feature type="domain" description="C2H2-type" evidence="10">
    <location>
        <begin position="96"/>
        <end position="123"/>
    </location>
</feature>
<dbReference type="OrthoDB" id="6506915at2759"/>
<evidence type="ECO:0000256" key="4">
    <source>
        <dbReference type="ARBA" id="ARBA00022771"/>
    </source>
</evidence>
<dbReference type="PROSITE" id="PS50157">
    <property type="entry name" value="ZINC_FINGER_C2H2_2"/>
    <property type="match status" value="4"/>
</dbReference>
<evidence type="ECO:0000313" key="12">
    <source>
        <dbReference type="Proteomes" id="UP000886998"/>
    </source>
</evidence>
<comment type="caution">
    <text evidence="11">The sequence shown here is derived from an EMBL/GenBank/DDBJ whole genome shotgun (WGS) entry which is preliminary data.</text>
</comment>
<dbReference type="PROSITE" id="PS00028">
    <property type="entry name" value="ZINC_FINGER_C2H2_1"/>
    <property type="match status" value="4"/>
</dbReference>
<evidence type="ECO:0000256" key="2">
    <source>
        <dbReference type="ARBA" id="ARBA00022723"/>
    </source>
</evidence>